<gene>
    <name evidence="1" type="ORF">ARMSODRAFT_958625</name>
</gene>
<dbReference type="AlphaFoldDB" id="A0A2H3BB95"/>
<proteinExistence type="predicted"/>
<dbReference type="EMBL" id="KZ293434">
    <property type="protein sequence ID" value="PBK68149.1"/>
    <property type="molecule type" value="Genomic_DNA"/>
</dbReference>
<accession>A0A2H3BB95</accession>
<evidence type="ECO:0000313" key="1">
    <source>
        <dbReference type="EMBL" id="PBK68149.1"/>
    </source>
</evidence>
<name>A0A2H3BB95_9AGAR</name>
<dbReference type="Proteomes" id="UP000218334">
    <property type="component" value="Unassembled WGS sequence"/>
</dbReference>
<evidence type="ECO:0000313" key="2">
    <source>
        <dbReference type="Proteomes" id="UP000218334"/>
    </source>
</evidence>
<protein>
    <submittedName>
        <fullName evidence="1">Uncharacterized protein</fullName>
    </submittedName>
</protein>
<sequence length="54" mass="6319">MIEVESLAHPEFDEKQSVLNSSEDECFERHRRLFFLPWAVASTVRPEDINNIVS</sequence>
<organism evidence="1 2">
    <name type="scientific">Armillaria solidipes</name>
    <dbReference type="NCBI Taxonomy" id="1076256"/>
    <lineage>
        <taxon>Eukaryota</taxon>
        <taxon>Fungi</taxon>
        <taxon>Dikarya</taxon>
        <taxon>Basidiomycota</taxon>
        <taxon>Agaricomycotina</taxon>
        <taxon>Agaricomycetes</taxon>
        <taxon>Agaricomycetidae</taxon>
        <taxon>Agaricales</taxon>
        <taxon>Marasmiineae</taxon>
        <taxon>Physalacriaceae</taxon>
        <taxon>Armillaria</taxon>
    </lineage>
</organism>
<keyword evidence="2" id="KW-1185">Reference proteome</keyword>
<reference evidence="2" key="1">
    <citation type="journal article" date="2017" name="Nat. Ecol. Evol.">
        <title>Genome expansion and lineage-specific genetic innovations in the forest pathogenic fungi Armillaria.</title>
        <authorList>
            <person name="Sipos G."/>
            <person name="Prasanna A.N."/>
            <person name="Walter M.C."/>
            <person name="O'Connor E."/>
            <person name="Balint B."/>
            <person name="Krizsan K."/>
            <person name="Kiss B."/>
            <person name="Hess J."/>
            <person name="Varga T."/>
            <person name="Slot J."/>
            <person name="Riley R."/>
            <person name="Boka B."/>
            <person name="Rigling D."/>
            <person name="Barry K."/>
            <person name="Lee J."/>
            <person name="Mihaltcheva S."/>
            <person name="LaButti K."/>
            <person name="Lipzen A."/>
            <person name="Waldron R."/>
            <person name="Moloney N.M."/>
            <person name="Sperisen C."/>
            <person name="Kredics L."/>
            <person name="Vagvoelgyi C."/>
            <person name="Patrignani A."/>
            <person name="Fitzpatrick D."/>
            <person name="Nagy I."/>
            <person name="Doyle S."/>
            <person name="Anderson J.B."/>
            <person name="Grigoriev I.V."/>
            <person name="Gueldener U."/>
            <person name="Muensterkoetter M."/>
            <person name="Nagy L.G."/>
        </authorList>
    </citation>
    <scope>NUCLEOTIDE SEQUENCE [LARGE SCALE GENOMIC DNA]</scope>
    <source>
        <strain evidence="2">28-4</strain>
    </source>
</reference>